<dbReference type="GO" id="GO:0016301">
    <property type="term" value="F:kinase activity"/>
    <property type="evidence" value="ECO:0007669"/>
    <property type="project" value="UniProtKB-KW"/>
</dbReference>
<reference evidence="2 3" key="1">
    <citation type="submission" date="2019-07" db="EMBL/GenBank/DDBJ databases">
        <title>Whole genome shotgun sequence of Swaminathania salitolerans NBRC 104436.</title>
        <authorList>
            <person name="Hosoyama A."/>
            <person name="Uohara A."/>
            <person name="Ohji S."/>
            <person name="Ichikawa N."/>
        </authorList>
    </citation>
    <scope>NUCLEOTIDE SEQUENCE [LARGE SCALE GENOMIC DNA]</scope>
    <source>
        <strain evidence="2 3">NBRC 104436</strain>
    </source>
</reference>
<dbReference type="PROSITE" id="PS50146">
    <property type="entry name" value="DAGK"/>
    <property type="match status" value="1"/>
</dbReference>
<dbReference type="EMBL" id="BJVC01000006">
    <property type="protein sequence ID" value="GEL03087.1"/>
    <property type="molecule type" value="Genomic_DNA"/>
</dbReference>
<keyword evidence="2" id="KW-0808">Transferase</keyword>
<name>A0A511BRX4_9PROT</name>
<feature type="domain" description="DAGKc" evidence="1">
    <location>
        <begin position="1"/>
        <end position="134"/>
    </location>
</feature>
<evidence type="ECO:0000259" key="1">
    <source>
        <dbReference type="PROSITE" id="PS50146"/>
    </source>
</evidence>
<dbReference type="AlphaFoldDB" id="A0A511BRX4"/>
<dbReference type="OrthoDB" id="8557048at2"/>
<dbReference type="SUPFAM" id="SSF111331">
    <property type="entry name" value="NAD kinase/diacylglycerol kinase-like"/>
    <property type="match status" value="1"/>
</dbReference>
<dbReference type="InterPro" id="IPR016064">
    <property type="entry name" value="NAD/diacylglycerol_kinase_sf"/>
</dbReference>
<dbReference type="Proteomes" id="UP000321405">
    <property type="component" value="Unassembled WGS sequence"/>
</dbReference>
<keyword evidence="2" id="KW-0418">Kinase</keyword>
<keyword evidence="3" id="KW-1185">Reference proteome</keyword>
<organism evidence="2 3">
    <name type="scientific">Swaminathania salitolerans</name>
    <dbReference type="NCBI Taxonomy" id="182838"/>
    <lineage>
        <taxon>Bacteria</taxon>
        <taxon>Pseudomonadati</taxon>
        <taxon>Pseudomonadota</taxon>
        <taxon>Alphaproteobacteria</taxon>
        <taxon>Acetobacterales</taxon>
        <taxon>Acetobacteraceae</taxon>
        <taxon>Swaminathania</taxon>
    </lineage>
</organism>
<dbReference type="Gene3D" id="3.40.50.10330">
    <property type="entry name" value="Probable inorganic polyphosphate/atp-NAD kinase, domain 1"/>
    <property type="match status" value="1"/>
</dbReference>
<protein>
    <submittedName>
        <fullName evidence="2">Diacylglycerol kinase</fullName>
    </submittedName>
</protein>
<dbReference type="InterPro" id="IPR001206">
    <property type="entry name" value="Diacylglycerol_kinase_cat_dom"/>
</dbReference>
<evidence type="ECO:0000313" key="3">
    <source>
        <dbReference type="Proteomes" id="UP000321405"/>
    </source>
</evidence>
<dbReference type="InterPro" id="IPR017438">
    <property type="entry name" value="ATP-NAD_kinase_N"/>
</dbReference>
<proteinExistence type="predicted"/>
<accession>A0A511BRX4</accession>
<dbReference type="RefSeq" id="WP_147094166.1">
    <property type="nucleotide sequence ID" value="NZ_BJVC01000006.1"/>
</dbReference>
<sequence length="319" mass="35148">MRFALIHNPRSRRNRRDGRTFARQARRLLGDAFLVPSSHDQMSAMVADLARRDVHVIAINGGDGTVSDVMTAIAHAYRPDALPELAIFPSGNTNLIAQDLGFSRRGIDALLQLYRQGETLPRTRRRPLQVTWPNAGSAPRLGMFQGSTGYARAIAIAHSPHVLRYAPHNLAVGVTLIGAFGSLLWKRQRETWLRGDALTIELEDGSTIGGNSFLFLSTALQKLNLGIWPFWNTGAARSDGVHFLNVADHPRRLIRATLALLRGRAPEWLREAPDYASGRAGRMILTCASDFVIDGERFSPGGDGRIVLSEGPEFGFIHD</sequence>
<dbReference type="Pfam" id="PF00781">
    <property type="entry name" value="DAGK_cat"/>
    <property type="match status" value="1"/>
</dbReference>
<evidence type="ECO:0000313" key="2">
    <source>
        <dbReference type="EMBL" id="GEL03087.1"/>
    </source>
</evidence>
<comment type="caution">
    <text evidence="2">The sequence shown here is derived from an EMBL/GenBank/DDBJ whole genome shotgun (WGS) entry which is preliminary data.</text>
</comment>
<gene>
    <name evidence="2" type="ORF">SSA02_22500</name>
</gene>